<sequence>MIERPRNSRICKAAVAFGPKQSLQIVDIVVAPPQEGEVLIKIVYTALCHTDEFTLSGEDPEGLFPCILGHEASGIVEEVGPGVITCEKGDFVIPCYQAECFATDRQENTCNMCRGFSDGKTNLCGKIRSFTGRGIMKADGKTRFTLLDGTEIYHFMGTSTFSEFTVCHQESIAVIPRNAPLDTVCLLGCGISTGLGAVWNTAKVEPGASVAVFGHFHVRLGAVGLAVIEGSKLAGASEIIAIDLDETKFIKAAEFGATQCINPATQCKPIEEVIIDNTGGAELLIEFVALRYVELADLKLLCAAAGGVDFSFECIGNVKVMRSALECCHKGWGISTIVGVAGAGKEIATRPFQLVTGREWRGTAFGGWQSRKHIPKLVQICKEKINLERYITHRMRFDEINNAFSLLRQGKCLRCLITVSEDAESYSC</sequence>
<evidence type="ECO:0000256" key="1">
    <source>
        <dbReference type="ARBA" id="ARBA00022723"/>
    </source>
</evidence>
<dbReference type="PROSITE" id="PS00059">
    <property type="entry name" value="ADH_ZINC"/>
    <property type="match status" value="1"/>
</dbReference>
<protein>
    <submittedName>
        <fullName evidence="8">Zn-containing alcohol dehydrogenase</fullName>
    </submittedName>
</protein>
<dbReference type="InterPro" id="IPR036291">
    <property type="entry name" value="NAD(P)-bd_dom_sf"/>
</dbReference>
<comment type="cofactor">
    <cofactor evidence="5">
        <name>Zn(2+)</name>
        <dbReference type="ChEBI" id="CHEBI:29105"/>
    </cofactor>
</comment>
<dbReference type="PANTHER" id="PTHR43880">
    <property type="entry name" value="ALCOHOL DEHYDROGENASE"/>
    <property type="match status" value="1"/>
</dbReference>
<dbReference type="InterPro" id="IPR013149">
    <property type="entry name" value="ADH-like_C"/>
</dbReference>
<accession>A0ABQ7JG63</accession>
<dbReference type="InterPro" id="IPR011032">
    <property type="entry name" value="GroES-like_sf"/>
</dbReference>
<organism evidence="8 9">
    <name type="scientific">Cardiosporidium cionae</name>
    <dbReference type="NCBI Taxonomy" id="476202"/>
    <lineage>
        <taxon>Eukaryota</taxon>
        <taxon>Sar</taxon>
        <taxon>Alveolata</taxon>
        <taxon>Apicomplexa</taxon>
        <taxon>Aconoidasida</taxon>
        <taxon>Nephromycida</taxon>
        <taxon>Cardiosporidium</taxon>
    </lineage>
</organism>
<feature type="domain" description="Alcohol dehydrogenase-like C-terminal" evidence="6">
    <location>
        <begin position="222"/>
        <end position="379"/>
    </location>
</feature>
<dbReference type="SUPFAM" id="SSF50129">
    <property type="entry name" value="GroES-like"/>
    <property type="match status" value="2"/>
</dbReference>
<proteinExistence type="inferred from homology"/>
<dbReference type="Pfam" id="PF00107">
    <property type="entry name" value="ADH_zinc_N"/>
    <property type="match status" value="1"/>
</dbReference>
<dbReference type="Pfam" id="PF08240">
    <property type="entry name" value="ADH_N"/>
    <property type="match status" value="1"/>
</dbReference>
<keyword evidence="2 5" id="KW-0862">Zinc</keyword>
<keyword evidence="3" id="KW-0560">Oxidoreductase</keyword>
<dbReference type="InterPro" id="IPR002328">
    <property type="entry name" value="ADH_Zn_CS"/>
</dbReference>
<keyword evidence="1 5" id="KW-0479">Metal-binding</keyword>
<evidence type="ECO:0000256" key="5">
    <source>
        <dbReference type="RuleBase" id="RU361277"/>
    </source>
</evidence>
<dbReference type="EMBL" id="JADAQX010000005">
    <property type="protein sequence ID" value="KAF8823025.1"/>
    <property type="molecule type" value="Genomic_DNA"/>
</dbReference>
<evidence type="ECO:0000259" key="7">
    <source>
        <dbReference type="Pfam" id="PF08240"/>
    </source>
</evidence>
<dbReference type="PANTHER" id="PTHR43880:SF12">
    <property type="entry name" value="ALCOHOL DEHYDROGENASE CLASS-3"/>
    <property type="match status" value="1"/>
</dbReference>
<feature type="domain" description="Alcohol dehydrogenase-like N-terminal" evidence="7">
    <location>
        <begin position="35"/>
        <end position="140"/>
    </location>
</feature>
<keyword evidence="9" id="KW-1185">Reference proteome</keyword>
<evidence type="ECO:0000313" key="9">
    <source>
        <dbReference type="Proteomes" id="UP000823046"/>
    </source>
</evidence>
<evidence type="ECO:0000256" key="3">
    <source>
        <dbReference type="ARBA" id="ARBA00023002"/>
    </source>
</evidence>
<name>A0ABQ7JG63_9APIC</name>
<comment type="caution">
    <text evidence="8">The sequence shown here is derived from an EMBL/GenBank/DDBJ whole genome shotgun (WGS) entry which is preliminary data.</text>
</comment>
<reference evidence="8 9" key="1">
    <citation type="journal article" date="2020" name="bioRxiv">
        <title>Metabolic contributions of an alphaproteobacterial endosymbiont in the apicomplexan Cardiosporidium cionae.</title>
        <authorList>
            <person name="Hunter E.S."/>
            <person name="Paight C.J."/>
            <person name="Lane C.E."/>
        </authorList>
    </citation>
    <scope>NUCLEOTIDE SEQUENCE [LARGE SCALE GENOMIC DNA]</scope>
    <source>
        <strain evidence="8">ESH_2018</strain>
    </source>
</reference>
<comment type="similarity">
    <text evidence="5">Belongs to the zinc-containing alcohol dehydrogenase family.</text>
</comment>
<evidence type="ECO:0000259" key="6">
    <source>
        <dbReference type="Pfam" id="PF00107"/>
    </source>
</evidence>
<evidence type="ECO:0000256" key="4">
    <source>
        <dbReference type="ARBA" id="ARBA00023027"/>
    </source>
</evidence>
<gene>
    <name evidence="8" type="ORF">IE077_000079</name>
</gene>
<evidence type="ECO:0000313" key="8">
    <source>
        <dbReference type="EMBL" id="KAF8823025.1"/>
    </source>
</evidence>
<dbReference type="Proteomes" id="UP000823046">
    <property type="component" value="Unassembled WGS sequence"/>
</dbReference>
<dbReference type="Gene3D" id="3.40.50.720">
    <property type="entry name" value="NAD(P)-binding Rossmann-like Domain"/>
    <property type="match status" value="1"/>
</dbReference>
<dbReference type="Gene3D" id="3.90.180.10">
    <property type="entry name" value="Medium-chain alcohol dehydrogenases, catalytic domain"/>
    <property type="match status" value="1"/>
</dbReference>
<dbReference type="SUPFAM" id="SSF51735">
    <property type="entry name" value="NAD(P)-binding Rossmann-fold domains"/>
    <property type="match status" value="1"/>
</dbReference>
<evidence type="ECO:0000256" key="2">
    <source>
        <dbReference type="ARBA" id="ARBA00022833"/>
    </source>
</evidence>
<keyword evidence="4" id="KW-0520">NAD</keyword>
<dbReference type="InterPro" id="IPR013154">
    <property type="entry name" value="ADH-like_N"/>
</dbReference>